<dbReference type="Pfam" id="PF07282">
    <property type="entry name" value="Cas12f1-like_TNB"/>
    <property type="match status" value="1"/>
</dbReference>
<dbReference type="InterPro" id="IPR001959">
    <property type="entry name" value="Transposase"/>
</dbReference>
<evidence type="ECO:0000256" key="1">
    <source>
        <dbReference type="ARBA" id="ARBA00008761"/>
    </source>
</evidence>
<accession>A0ABT3B5T4</accession>
<evidence type="ECO:0000313" key="11">
    <source>
        <dbReference type="EMBL" id="MCV3216747.1"/>
    </source>
</evidence>
<evidence type="ECO:0000256" key="7">
    <source>
        <dbReference type="ARBA" id="ARBA00023172"/>
    </source>
</evidence>
<comment type="caution">
    <text evidence="11">The sequence shown here is derived from an EMBL/GenBank/DDBJ whole genome shotgun (WGS) entry which is preliminary data.</text>
</comment>
<dbReference type="EMBL" id="JAOWRF010000356">
    <property type="protein sequence ID" value="MCV3216747.1"/>
    <property type="molecule type" value="Genomic_DNA"/>
</dbReference>
<dbReference type="PANTHER" id="PTHR30405:SF25">
    <property type="entry name" value="RNA-GUIDED DNA ENDONUCLEASE INSQ-RELATED"/>
    <property type="match status" value="1"/>
</dbReference>
<dbReference type="Pfam" id="PF12323">
    <property type="entry name" value="HTH_OrfB_IS605"/>
    <property type="match status" value="1"/>
</dbReference>
<comment type="similarity">
    <text evidence="2">In the N-terminal section; belongs to the transposase 2 family.</text>
</comment>
<dbReference type="PANTHER" id="PTHR30405">
    <property type="entry name" value="TRANSPOSASE"/>
    <property type="match status" value="1"/>
</dbReference>
<feature type="domain" description="Transposase putative helix-turn-helix" evidence="10">
    <location>
        <begin position="1"/>
        <end position="39"/>
    </location>
</feature>
<evidence type="ECO:0000256" key="4">
    <source>
        <dbReference type="ARBA" id="ARBA00022723"/>
    </source>
</evidence>
<gene>
    <name evidence="11" type="ORF">OGM63_25125</name>
</gene>
<evidence type="ECO:0000259" key="9">
    <source>
        <dbReference type="Pfam" id="PF07282"/>
    </source>
</evidence>
<evidence type="ECO:0000256" key="6">
    <source>
        <dbReference type="ARBA" id="ARBA00023125"/>
    </source>
</evidence>
<feature type="domain" description="Probable transposase IS891/IS1136/IS1341" evidence="8">
    <location>
        <begin position="166"/>
        <end position="278"/>
    </location>
</feature>
<keyword evidence="5" id="KW-0862">Zinc</keyword>
<dbReference type="InterPro" id="IPR010095">
    <property type="entry name" value="Cas12f1-like_TNB"/>
</dbReference>
<keyword evidence="4" id="KW-0479">Metal-binding</keyword>
<dbReference type="Pfam" id="PF01385">
    <property type="entry name" value="OrfB_IS605"/>
    <property type="match status" value="1"/>
</dbReference>
<evidence type="ECO:0000256" key="3">
    <source>
        <dbReference type="ARBA" id="ARBA00022578"/>
    </source>
</evidence>
<sequence>MKARYQYRFYPTDQQQQSLAQLFGCVRVVWNDALAICKQSEKLPSNNDLQKLVITQAKKTEERKWLSEVSNIPLQQSVADLGVAYKNFFDSLKGKRKGKKAGRPKFKKKTNQQSARFRIGGFSFQEKQVYLTKIGNVSPIWSRELPSAPSSVTVIKDCANRYFLSFVVEIEPVYIDAKNQSIGIDLGVKTFAVMSDGTKAESPKYLITDRKIRKLQKKLARQPKESKRRNVTRIRIAKLHNQIADTRKDFLHKLSTKIVSENQTIILEDLNVWGMVKNRKLSRAISLQGWREFRTLCEGKSEKLNRVFRVISRWEPTSQVCSDCGYRWGKLDLKVRLVKCLNCGAEHDRDENAAKNINKVGIGHCHDSKRTQRNFKTTSVAESVEASRITEALIPGEYVKVENTKPGKYCHAGLSIRKCHIRSLYLQLALLRLSTLVGKVGSLSRI</sequence>
<organism evidence="11 12">
    <name type="scientific">Plectonema radiosum NIES-515</name>
    <dbReference type="NCBI Taxonomy" id="2986073"/>
    <lineage>
        <taxon>Bacteria</taxon>
        <taxon>Bacillati</taxon>
        <taxon>Cyanobacteriota</taxon>
        <taxon>Cyanophyceae</taxon>
        <taxon>Oscillatoriophycideae</taxon>
        <taxon>Oscillatoriales</taxon>
        <taxon>Microcoleaceae</taxon>
        <taxon>Plectonema</taxon>
    </lineage>
</organism>
<comment type="similarity">
    <text evidence="1">In the C-terminal section; belongs to the transposase 35 family.</text>
</comment>
<evidence type="ECO:0000313" key="12">
    <source>
        <dbReference type="Proteomes" id="UP001526143"/>
    </source>
</evidence>
<name>A0ABT3B5T4_9CYAN</name>
<evidence type="ECO:0000256" key="2">
    <source>
        <dbReference type="ARBA" id="ARBA00011044"/>
    </source>
</evidence>
<evidence type="ECO:0000259" key="10">
    <source>
        <dbReference type="Pfam" id="PF12323"/>
    </source>
</evidence>
<reference evidence="11 12" key="1">
    <citation type="submission" date="2022-10" db="EMBL/GenBank/DDBJ databases">
        <title>Identification of biosynthetic pathway for the production of the potent trypsin inhibitor radiosumin.</title>
        <authorList>
            <person name="Fewer D.P."/>
            <person name="Delbaje E."/>
            <person name="Ouyang X."/>
            <person name="Agostino P.D."/>
            <person name="Wahlsten M."/>
            <person name="Jokela J."/>
            <person name="Permi P."/>
            <person name="Haapaniemi E."/>
            <person name="Koistinen H."/>
        </authorList>
    </citation>
    <scope>NUCLEOTIDE SEQUENCE [LARGE SCALE GENOMIC DNA]</scope>
    <source>
        <strain evidence="11 12">NIES-515</strain>
    </source>
</reference>
<keyword evidence="6" id="KW-0238">DNA-binding</keyword>
<proteinExistence type="inferred from homology"/>
<evidence type="ECO:0000256" key="5">
    <source>
        <dbReference type="ARBA" id="ARBA00022833"/>
    </source>
</evidence>
<dbReference type="NCBIfam" id="NF040570">
    <property type="entry name" value="guided_TnpB"/>
    <property type="match status" value="1"/>
</dbReference>
<evidence type="ECO:0000259" key="8">
    <source>
        <dbReference type="Pfam" id="PF01385"/>
    </source>
</evidence>
<dbReference type="RefSeq" id="WP_263748407.1">
    <property type="nucleotide sequence ID" value="NZ_JAOWRF010000356.1"/>
</dbReference>
<keyword evidence="12" id="KW-1185">Reference proteome</keyword>
<keyword evidence="7" id="KW-0233">DNA recombination</keyword>
<protein>
    <submittedName>
        <fullName evidence="11">Transposase</fullName>
    </submittedName>
</protein>
<dbReference type="Proteomes" id="UP001526143">
    <property type="component" value="Unassembled WGS sequence"/>
</dbReference>
<dbReference type="InterPro" id="IPR021027">
    <property type="entry name" value="Transposase_put_HTH"/>
</dbReference>
<dbReference type="InterPro" id="IPR051399">
    <property type="entry name" value="RNA-guided_DNA_endo/Transpos"/>
</dbReference>
<feature type="domain" description="Cas12f1-like TNB" evidence="9">
    <location>
        <begin position="290"/>
        <end position="357"/>
    </location>
</feature>
<keyword evidence="3" id="KW-0815">Transposition</keyword>